<dbReference type="EMBL" id="PDJJ01000001">
    <property type="protein sequence ID" value="PFG44650.1"/>
    <property type="molecule type" value="Genomic_DNA"/>
</dbReference>
<feature type="transmembrane region" description="Helical" evidence="2">
    <location>
        <begin position="1330"/>
        <end position="1350"/>
    </location>
</feature>
<gene>
    <name evidence="4" type="ORF">ATJ88_3386</name>
</gene>
<dbReference type="RefSeq" id="WP_098464828.1">
    <property type="nucleotide sequence ID" value="NZ_PDJJ01000001.1"/>
</dbReference>
<feature type="transmembrane region" description="Helical" evidence="2">
    <location>
        <begin position="1252"/>
        <end position="1270"/>
    </location>
</feature>
<feature type="transmembrane region" description="Helical" evidence="2">
    <location>
        <begin position="1177"/>
        <end position="1197"/>
    </location>
</feature>
<feature type="transmembrane region" description="Helical" evidence="2">
    <location>
        <begin position="1392"/>
        <end position="1412"/>
    </location>
</feature>
<organism evidence="4 5">
    <name type="scientific">Isoptericola jiangsuensis</name>
    <dbReference type="NCBI Taxonomy" id="548579"/>
    <lineage>
        <taxon>Bacteria</taxon>
        <taxon>Bacillati</taxon>
        <taxon>Actinomycetota</taxon>
        <taxon>Actinomycetes</taxon>
        <taxon>Micrococcales</taxon>
        <taxon>Promicromonosporaceae</taxon>
        <taxon>Isoptericola</taxon>
    </lineage>
</organism>
<feature type="chain" id="PRO_5013083458" evidence="3">
    <location>
        <begin position="30"/>
        <end position="1485"/>
    </location>
</feature>
<feature type="transmembrane region" description="Helical" evidence="2">
    <location>
        <begin position="747"/>
        <end position="769"/>
    </location>
</feature>
<feature type="transmembrane region" description="Helical" evidence="2">
    <location>
        <begin position="1204"/>
        <end position="1224"/>
    </location>
</feature>
<dbReference type="OrthoDB" id="3264110at2"/>
<feature type="transmembrane region" description="Helical" evidence="2">
    <location>
        <begin position="411"/>
        <end position="435"/>
    </location>
</feature>
<feature type="transmembrane region" description="Helical" evidence="2">
    <location>
        <begin position="691"/>
        <end position="709"/>
    </location>
</feature>
<feature type="transmembrane region" description="Helical" evidence="2">
    <location>
        <begin position="1150"/>
        <end position="1171"/>
    </location>
</feature>
<name>A0A2A9F2A2_9MICO</name>
<feature type="transmembrane region" description="Helical" evidence="2">
    <location>
        <begin position="571"/>
        <end position="590"/>
    </location>
</feature>
<feature type="transmembrane region" description="Helical" evidence="2">
    <location>
        <begin position="1105"/>
        <end position="1129"/>
    </location>
</feature>
<reference evidence="4 5" key="1">
    <citation type="submission" date="2017-10" db="EMBL/GenBank/DDBJ databases">
        <title>Sequencing the genomes of 1000 actinobacteria strains.</title>
        <authorList>
            <person name="Klenk H.-P."/>
        </authorList>
    </citation>
    <scope>NUCLEOTIDE SEQUENCE [LARGE SCALE GENOMIC DNA]</scope>
    <source>
        <strain evidence="4 5">DSM 21863</strain>
    </source>
</reference>
<feature type="transmembrane region" description="Helical" evidence="2">
    <location>
        <begin position="1303"/>
        <end position="1323"/>
    </location>
</feature>
<feature type="transmembrane region" description="Helical" evidence="2">
    <location>
        <begin position="1424"/>
        <end position="1443"/>
    </location>
</feature>
<dbReference type="Gene3D" id="3.40.720.10">
    <property type="entry name" value="Alkaline Phosphatase, subunit A"/>
    <property type="match status" value="1"/>
</dbReference>
<feature type="transmembrane region" description="Helical" evidence="2">
    <location>
        <begin position="511"/>
        <end position="536"/>
    </location>
</feature>
<protein>
    <submittedName>
        <fullName evidence="4">Uncharacterized protein</fullName>
    </submittedName>
</protein>
<feature type="transmembrane region" description="Helical" evidence="2">
    <location>
        <begin position="361"/>
        <end position="382"/>
    </location>
</feature>
<feature type="region of interest" description="Disordered" evidence="1">
    <location>
        <begin position="959"/>
        <end position="981"/>
    </location>
</feature>
<feature type="transmembrane region" description="Helical" evidence="2">
    <location>
        <begin position="648"/>
        <end position="671"/>
    </location>
</feature>
<keyword evidence="3" id="KW-0732">Signal</keyword>
<evidence type="ECO:0000313" key="5">
    <source>
        <dbReference type="Proteomes" id="UP000224130"/>
    </source>
</evidence>
<evidence type="ECO:0000313" key="4">
    <source>
        <dbReference type="EMBL" id="PFG44650.1"/>
    </source>
</evidence>
<feature type="transmembrane region" description="Helical" evidence="2">
    <location>
        <begin position="441"/>
        <end position="461"/>
    </location>
</feature>
<sequence>MRPSVRPAALVLGLLCTVLLALLPTTAQADDATPADTPLVLAGVAGLRWSDVDAARTPHLWRLVGGGSVASSSVRTLTPTCAQDAWLSLSAGSRVVTTTEETEPAEEGGAGGDDEQDVTTCPPLPTVAAPHAADAPQPARVPGWDALVAPDGEASDPVTAAPGALATLADAVGGCTTAVGPGGALALADPGGDVARYVGDEEDLTADDVATCAVTVVDLGELPDAAVERSAAVGEVDAAVGRLADLLPAGGRLVVAGLADTPLGPVDLQVVVDWTSPGGGATWLTSTSSRWPGVVVTGDLSATLADALLEGSDPEDPAVAEAAAAFTGSPLEHGEDRRLSVARTVENRQYLSVLTETLPRMTPVLVGAAALGVVAAVGWLLVSRRRRAADTEDAPGGTVEPGARPGHGTRLALAVLALAASVPGAATLATLSRWWVWDTPVTVLSLAVPAAALALALAAWWARRLLPRSPWRLPTTLAAATWLVLTVDGLTGTTLQQGSLLGPAPSLGARFYGFSNSVFAVYSVVGIVLAAGAVAVLRNAGAGRRAQVLTASAVAVVTVAVDGLPPFGADFGGILALVPAFAVLVLGVAGTRLTWRLVALVAGATVLLVAVVAVADWASPPSTHLGGFVQAVLDGSALTVVGGKAAGAWATVANPVGAAAAVVCAAVGWAVLDPRRARLHGLAAAYDRDPLLRRTVVALVTVAVVGTLLNDSGIVVAGYVVLFATAVLLVGPLDVRLGALPGGERGTAWHLAGATAGLALLLQLGGAALPATGHAGDVSAGGEPVVEADAPVVLVGTDGVRWQDVSPTATPTLWRMLRDGASAGGVTTGSTGASGDCVAAGWLGLSAGRSPVTGSTQDDVWRCADWTVEPGDDGAAAVDGWDDLTALQSASEFNPHPGVLGDTFAAGDVCTTAVGPGAALALATTDGTVARYRDLDAALADPDDTFSCPVTVVDAGAAPYHPTGTTTSTTRPVPDDATTPGDARDAALRAVDARVRGVVEAAPADATVLVLDVGNPAPTRPALGMGVARTDTESAPSYLTSTATRWLGVVRLLDVPPTLVESFDLPRPADFSGAPLALGDHRPASTETTVEDLAALTDRDHSLRVVTGTVTGVPTYVALAAFLLVVLALPGVRRRRSARTVAVWERTLEAVLLVCAAVPAATFLMTTWSWWRLPDPVAGLWTALLGCTALVAAVGTLAPRRPAWAGPVLVSWVTFVELSVDAVLGTPLHRGSPLGAAPTLGGRFYGFGNPTYSVYAVVAVLAAAGLATVVTRRWNRVAGAVAASLVGLVALVVTVWPTFGVDVGGGLVLVPVFVVVVLAVLGARLTWQRMLLAGGAGVLLVAVIGVLDWLRPAAERSHLGAFVQSVVDGTAFETVWRKAGYALRSLDSGPPAWLSLAVLVAVVLLLWGGPRFRARWLERTQEAWPLLRAVLVALLLAGVGGALVNDYGIRVVTIMLFPAVPLLGLLVLRVASPIASAAKGPEQSV</sequence>
<evidence type="ECO:0000256" key="1">
    <source>
        <dbReference type="SAM" id="MobiDB-lite"/>
    </source>
</evidence>
<dbReference type="SUPFAM" id="SSF53649">
    <property type="entry name" value="Alkaline phosphatase-like"/>
    <property type="match status" value="1"/>
</dbReference>
<evidence type="ECO:0000256" key="3">
    <source>
        <dbReference type="SAM" id="SignalP"/>
    </source>
</evidence>
<feature type="transmembrane region" description="Helical" evidence="2">
    <location>
        <begin position="473"/>
        <end position="491"/>
    </location>
</feature>
<feature type="compositionally biased region" description="Acidic residues" evidence="1">
    <location>
        <begin position="100"/>
        <end position="117"/>
    </location>
</feature>
<feature type="transmembrane region" description="Helical" evidence="2">
    <location>
        <begin position="1277"/>
        <end position="1297"/>
    </location>
</feature>
<keyword evidence="2" id="KW-1133">Transmembrane helix</keyword>
<proteinExistence type="predicted"/>
<evidence type="ECO:0000256" key="2">
    <source>
        <dbReference type="SAM" id="Phobius"/>
    </source>
</evidence>
<feature type="transmembrane region" description="Helical" evidence="2">
    <location>
        <begin position="1449"/>
        <end position="1471"/>
    </location>
</feature>
<keyword evidence="2" id="KW-0812">Transmembrane</keyword>
<feature type="transmembrane region" description="Helical" evidence="2">
    <location>
        <begin position="597"/>
        <end position="618"/>
    </location>
</feature>
<keyword evidence="5" id="KW-1185">Reference proteome</keyword>
<feature type="signal peptide" evidence="3">
    <location>
        <begin position="1"/>
        <end position="29"/>
    </location>
</feature>
<feature type="region of interest" description="Disordered" evidence="1">
    <location>
        <begin position="94"/>
        <end position="117"/>
    </location>
</feature>
<dbReference type="Proteomes" id="UP000224130">
    <property type="component" value="Unassembled WGS sequence"/>
</dbReference>
<keyword evidence="2" id="KW-0472">Membrane</keyword>
<feature type="transmembrane region" description="Helical" evidence="2">
    <location>
        <begin position="548"/>
        <end position="565"/>
    </location>
</feature>
<accession>A0A2A9F2A2</accession>
<comment type="caution">
    <text evidence="4">The sequence shown here is derived from an EMBL/GenBank/DDBJ whole genome shotgun (WGS) entry which is preliminary data.</text>
</comment>
<feature type="transmembrane region" description="Helical" evidence="2">
    <location>
        <begin position="715"/>
        <end position="735"/>
    </location>
</feature>
<dbReference type="InterPro" id="IPR017850">
    <property type="entry name" value="Alkaline_phosphatase_core_sf"/>
</dbReference>